<dbReference type="Proteomes" id="UP000188388">
    <property type="component" value="Unassembled WGS sequence"/>
</dbReference>
<sequence>MSANPFIGRVGEISGTRELVISGTPYVVAYRVKDTQIEVLFVQHGAREWPGEV</sequence>
<name>A0A1R3V602_9HYPH</name>
<dbReference type="EMBL" id="FTPD01000014">
    <property type="protein sequence ID" value="SIT55353.1"/>
    <property type="molecule type" value="Genomic_DNA"/>
</dbReference>
<keyword evidence="3" id="KW-1185">Reference proteome</keyword>
<dbReference type="AlphaFoldDB" id="A0A1R3V602"/>
<organism evidence="2 3">
    <name type="scientific">Mesorhizobium prunaredense</name>
    <dbReference type="NCBI Taxonomy" id="1631249"/>
    <lineage>
        <taxon>Bacteria</taxon>
        <taxon>Pseudomonadati</taxon>
        <taxon>Pseudomonadota</taxon>
        <taxon>Alphaproteobacteria</taxon>
        <taxon>Hyphomicrobiales</taxon>
        <taxon>Phyllobacteriaceae</taxon>
        <taxon>Mesorhizobium</taxon>
    </lineage>
</organism>
<evidence type="ECO:0000313" key="3">
    <source>
        <dbReference type="Proteomes" id="UP000188388"/>
    </source>
</evidence>
<dbReference type="Pfam" id="PF05016">
    <property type="entry name" value="ParE_toxin"/>
    <property type="match status" value="1"/>
</dbReference>
<evidence type="ECO:0000256" key="1">
    <source>
        <dbReference type="ARBA" id="ARBA00022649"/>
    </source>
</evidence>
<evidence type="ECO:0000313" key="2">
    <source>
        <dbReference type="EMBL" id="SIT55353.1"/>
    </source>
</evidence>
<gene>
    <name evidence="2" type="ORF">BQ8794_210046</name>
</gene>
<keyword evidence="1" id="KW-1277">Toxin-antitoxin system</keyword>
<dbReference type="InterPro" id="IPR035093">
    <property type="entry name" value="RelE/ParE_toxin_dom_sf"/>
</dbReference>
<dbReference type="InterPro" id="IPR007712">
    <property type="entry name" value="RelE/ParE_toxin"/>
</dbReference>
<dbReference type="STRING" id="1631249.BQ8794_210046"/>
<reference evidence="3" key="1">
    <citation type="submission" date="2017-01" db="EMBL/GenBank/DDBJ databases">
        <authorList>
            <person name="Brunel B."/>
        </authorList>
    </citation>
    <scope>NUCLEOTIDE SEQUENCE [LARGE SCALE GENOMIC DNA]</scope>
</reference>
<accession>A0A1R3V602</accession>
<protein>
    <submittedName>
        <fullName evidence="2">Toxin RelE4</fullName>
    </submittedName>
</protein>
<dbReference type="Gene3D" id="3.30.2310.20">
    <property type="entry name" value="RelE-like"/>
    <property type="match status" value="1"/>
</dbReference>
<proteinExistence type="predicted"/>